<evidence type="ECO:0000313" key="2">
    <source>
        <dbReference type="EMBL" id="QGA66726.1"/>
    </source>
</evidence>
<dbReference type="Proteomes" id="UP000348942">
    <property type="component" value="Chromosome 2"/>
</dbReference>
<accession>A0A5Q0TJY0</accession>
<proteinExistence type="predicted"/>
<reference evidence="2 3" key="1">
    <citation type="submission" date="2019-10" db="EMBL/GenBank/DDBJ databases">
        <title>Vibrio sp. nov., isolated from Coralline algae surface.</title>
        <authorList>
            <person name="Geng Y."/>
            <person name="Zhang X."/>
        </authorList>
    </citation>
    <scope>NUCLEOTIDE SEQUENCE [LARGE SCALE GENOMIC DNA]</scope>
    <source>
        <strain evidence="2 3">SM1977</strain>
    </source>
</reference>
<name>A0A5Q0TJY0_9VIBR</name>
<dbReference type="EMBL" id="CP045700">
    <property type="protein sequence ID" value="QGA66354.1"/>
    <property type="molecule type" value="Genomic_DNA"/>
</dbReference>
<protein>
    <submittedName>
        <fullName evidence="2">DUF2313 domain-containing protein</fullName>
    </submittedName>
</protein>
<dbReference type="InterPro" id="IPR018755">
    <property type="entry name" value="Phage_Mu_Gp48"/>
</dbReference>
<dbReference type="RefSeq" id="WP_153448488.1">
    <property type="nucleotide sequence ID" value="NZ_CP045700.1"/>
</dbReference>
<evidence type="ECO:0000313" key="3">
    <source>
        <dbReference type="Proteomes" id="UP000348942"/>
    </source>
</evidence>
<sequence length="198" mass="22814">MGHSVAEWTSSLVLQMPRGLIWNYEPNSTLYKYVAGYAPRLEAAETNADLLLDEMRPETCFQTLPEWETYLGLPECNVSNQGFESRRAAVVEKYHRKGGLQAWNIEKLAADLGFDIEVQEIFPHHCLRGCTYPLYEERYRHVLRINVYGITQAYATCLDNCLTPLVLQTAAILECTLNTIKLGGKYYEYVYYYDEESV</sequence>
<dbReference type="EMBL" id="CP045700">
    <property type="protein sequence ID" value="QGA66726.1"/>
    <property type="molecule type" value="Genomic_DNA"/>
</dbReference>
<dbReference type="Pfam" id="PF10076">
    <property type="entry name" value="Phage_Mu_Gp48"/>
    <property type="match status" value="1"/>
</dbReference>
<evidence type="ECO:0000313" key="1">
    <source>
        <dbReference type="EMBL" id="QGA66354.1"/>
    </source>
</evidence>
<organism evidence="2 3">
    <name type="scientific">Vibrio algicola</name>
    <dbReference type="NCBI Taxonomy" id="2662262"/>
    <lineage>
        <taxon>Bacteria</taxon>
        <taxon>Pseudomonadati</taxon>
        <taxon>Pseudomonadota</taxon>
        <taxon>Gammaproteobacteria</taxon>
        <taxon>Vibrionales</taxon>
        <taxon>Vibrionaceae</taxon>
        <taxon>Vibrio</taxon>
    </lineage>
</organism>
<keyword evidence="3" id="KW-1185">Reference proteome</keyword>
<gene>
    <name evidence="1" type="ORF">GFB47_13050</name>
    <name evidence="2" type="ORF">GFB47_15135</name>
</gene>
<dbReference type="AlphaFoldDB" id="A0A5Q0TJY0"/>